<name>A0A0P0KLP2_KLEPN</name>
<sequence length="160" mass="17432">MAGMTVTHPMRRGTAQLFGGDRMIGLNGLSGLRKESSQHAPKVRAGDAGITVFPKTAHQGRFRIPPFPADWQLTLCQVLVQRRIRERRQGHLTWFATFANQMQPVVTVLVEADITQDGADQFASAQARGIAEVEHEAQALCCRLGPAVGPFQAVCNGAQQ</sequence>
<proteinExistence type="predicted"/>
<organism evidence="1">
    <name type="scientific">Klebsiella pneumoniae</name>
    <dbReference type="NCBI Taxonomy" id="573"/>
    <lineage>
        <taxon>Bacteria</taxon>
        <taxon>Pseudomonadati</taxon>
        <taxon>Pseudomonadota</taxon>
        <taxon>Gammaproteobacteria</taxon>
        <taxon>Enterobacterales</taxon>
        <taxon>Enterobacteriaceae</taxon>
        <taxon>Klebsiella/Raoultella group</taxon>
        <taxon>Klebsiella</taxon>
        <taxon>Klebsiella pneumoniae complex</taxon>
    </lineage>
</organism>
<keyword evidence="1" id="KW-0614">Plasmid</keyword>
<accession>A0A0P0KLP2</accession>
<reference evidence="1" key="1">
    <citation type="submission" date="2015-07" db="EMBL/GenBank/DDBJ databases">
        <title>Double copies of Tn4401:blaKPC-3 on an IncX3 plasmid in Klebsiella pneumoniae ST512 from Italy: a new plasmid for a successful clone?</title>
        <authorList>
            <person name="Fortini D."/>
            <person name="Villa L."/>
            <person name="Feudi C."/>
            <person name="Pires J."/>
            <person name="Bonura C."/>
            <person name="Mammina C."/>
            <person name="Endeminai A."/>
            <person name="Carattoli A."/>
        </authorList>
    </citation>
    <scope>NUCLEOTIDE SEQUENCE</scope>
    <source>
        <strain evidence="1">ST512</strain>
        <plasmid evidence="1">p45-IncX3</plasmid>
    </source>
</reference>
<dbReference type="EMBL" id="KT362706">
    <property type="protein sequence ID" value="ALK24485.1"/>
    <property type="molecule type" value="Genomic_DNA"/>
</dbReference>
<geneLocation type="plasmid" evidence="1">
    <name>p45-IncX3</name>
</geneLocation>
<dbReference type="AlphaFoldDB" id="A0A0P0KLP2"/>
<evidence type="ECO:0000313" key="1">
    <source>
        <dbReference type="EMBL" id="ALK24485.1"/>
    </source>
</evidence>
<protein>
    <submittedName>
        <fullName evidence="1">TnpA-Tn3</fullName>
    </submittedName>
</protein>